<feature type="transmembrane region" description="Helical" evidence="1">
    <location>
        <begin position="6"/>
        <end position="27"/>
    </location>
</feature>
<keyword evidence="1" id="KW-1133">Transmembrane helix</keyword>
<keyword evidence="1" id="KW-0472">Membrane</keyword>
<reference evidence="2" key="1">
    <citation type="journal article" date="2021" name="Proc. Natl. Acad. Sci. U.S.A.">
        <title>A Catalog of Tens of Thousands of Viruses from Human Metagenomes Reveals Hidden Associations with Chronic Diseases.</title>
        <authorList>
            <person name="Tisza M.J."/>
            <person name="Buck C.B."/>
        </authorList>
    </citation>
    <scope>NUCLEOTIDE SEQUENCE</scope>
    <source>
        <strain evidence="2">CtnCN2</strain>
    </source>
</reference>
<feature type="transmembrane region" description="Helical" evidence="1">
    <location>
        <begin position="72"/>
        <end position="90"/>
    </location>
</feature>
<evidence type="ECO:0000313" key="2">
    <source>
        <dbReference type="EMBL" id="DAE07570.1"/>
    </source>
</evidence>
<protein>
    <submittedName>
        <fullName evidence="2">Uncharacterized protein</fullName>
    </submittedName>
</protein>
<name>A0A8S5PKZ6_9CAUD</name>
<organism evidence="2">
    <name type="scientific">Podoviridae sp. ctnCN2</name>
    <dbReference type="NCBI Taxonomy" id="2825274"/>
    <lineage>
        <taxon>Viruses</taxon>
        <taxon>Duplodnaviria</taxon>
        <taxon>Heunggongvirae</taxon>
        <taxon>Uroviricota</taxon>
        <taxon>Caudoviricetes</taxon>
    </lineage>
</organism>
<sequence>MNESYTLLWAQAFDVAILVAAVGCLLWTFHKEVEAVVFTQQPYPSARFIGGVIVVIGVLLINTIGIVTVPEVWIVVALFQFVLSVSAAVIRETEK</sequence>
<feature type="transmembrane region" description="Helical" evidence="1">
    <location>
        <begin position="48"/>
        <end position="66"/>
    </location>
</feature>
<proteinExistence type="predicted"/>
<accession>A0A8S5PKZ6</accession>
<evidence type="ECO:0000256" key="1">
    <source>
        <dbReference type="SAM" id="Phobius"/>
    </source>
</evidence>
<dbReference type="EMBL" id="BK015452">
    <property type="protein sequence ID" value="DAE07570.1"/>
    <property type="molecule type" value="Genomic_DNA"/>
</dbReference>
<keyword evidence="1" id="KW-0812">Transmembrane</keyword>